<dbReference type="AlphaFoldDB" id="A0A3B0STK3"/>
<gene>
    <name evidence="5" type="ORF">MNBD_ALPHA05-621</name>
</gene>
<dbReference type="PANTHER" id="PTHR38439">
    <property type="entry name" value="AURACYANIN-B"/>
    <property type="match status" value="1"/>
</dbReference>
<dbReference type="InterPro" id="IPR008972">
    <property type="entry name" value="Cupredoxin"/>
</dbReference>
<feature type="region of interest" description="Disordered" evidence="3">
    <location>
        <begin position="39"/>
        <end position="91"/>
    </location>
</feature>
<dbReference type="InterPro" id="IPR050845">
    <property type="entry name" value="Cu-binding_ET"/>
</dbReference>
<evidence type="ECO:0000256" key="3">
    <source>
        <dbReference type="SAM" id="MobiDB-lite"/>
    </source>
</evidence>
<reference evidence="5" key="1">
    <citation type="submission" date="2018-06" db="EMBL/GenBank/DDBJ databases">
        <authorList>
            <person name="Zhirakovskaya E."/>
        </authorList>
    </citation>
    <scope>NUCLEOTIDE SEQUENCE</scope>
</reference>
<dbReference type="PANTHER" id="PTHR38439:SF3">
    <property type="entry name" value="COPPER-RESISTANT CUPROPROTEIN COPI"/>
    <property type="match status" value="1"/>
</dbReference>
<feature type="domain" description="Blue (type 1) copper" evidence="4">
    <location>
        <begin position="103"/>
        <end position="208"/>
    </location>
</feature>
<dbReference type="EMBL" id="UOEH01000609">
    <property type="protein sequence ID" value="VAW07800.1"/>
    <property type="molecule type" value="Genomic_DNA"/>
</dbReference>
<evidence type="ECO:0000313" key="5">
    <source>
        <dbReference type="EMBL" id="VAW07800.1"/>
    </source>
</evidence>
<accession>A0A3B0STK3</accession>
<keyword evidence="1" id="KW-0479">Metal-binding</keyword>
<dbReference type="GO" id="GO:0009055">
    <property type="term" value="F:electron transfer activity"/>
    <property type="evidence" value="ECO:0007669"/>
    <property type="project" value="InterPro"/>
</dbReference>
<dbReference type="SUPFAM" id="SSF49503">
    <property type="entry name" value="Cupredoxins"/>
    <property type="match status" value="1"/>
</dbReference>
<evidence type="ECO:0000256" key="2">
    <source>
        <dbReference type="ARBA" id="ARBA00023008"/>
    </source>
</evidence>
<organism evidence="5">
    <name type="scientific">hydrothermal vent metagenome</name>
    <dbReference type="NCBI Taxonomy" id="652676"/>
    <lineage>
        <taxon>unclassified sequences</taxon>
        <taxon>metagenomes</taxon>
        <taxon>ecological metagenomes</taxon>
    </lineage>
</organism>
<keyword evidence="2" id="KW-0186">Copper</keyword>
<protein>
    <recommendedName>
        <fullName evidence="4">Blue (type 1) copper domain-containing protein</fullName>
    </recommendedName>
</protein>
<evidence type="ECO:0000259" key="4">
    <source>
        <dbReference type="Pfam" id="PF00127"/>
    </source>
</evidence>
<feature type="compositionally biased region" description="Basic and acidic residues" evidence="3">
    <location>
        <begin position="45"/>
        <end position="78"/>
    </location>
</feature>
<dbReference type="GO" id="GO:0005507">
    <property type="term" value="F:copper ion binding"/>
    <property type="evidence" value="ECO:0007669"/>
    <property type="project" value="InterPro"/>
</dbReference>
<evidence type="ECO:0000256" key="1">
    <source>
        <dbReference type="ARBA" id="ARBA00022723"/>
    </source>
</evidence>
<dbReference type="Pfam" id="PF00127">
    <property type="entry name" value="Copper-bind"/>
    <property type="match status" value="1"/>
</dbReference>
<dbReference type="Gene3D" id="2.60.40.420">
    <property type="entry name" value="Cupredoxins - blue copper proteins"/>
    <property type="match status" value="1"/>
</dbReference>
<dbReference type="InterPro" id="IPR000923">
    <property type="entry name" value="BlueCu_1"/>
</dbReference>
<feature type="region of interest" description="Disordered" evidence="3">
    <location>
        <begin position="207"/>
        <end position="240"/>
    </location>
</feature>
<proteinExistence type="predicted"/>
<sequence>MTTTCNTARPRRVGASIIAIAAGALFAFSAQALAMDGPGAKAGHGHGDKASETAEKGHGESGGHDGMKMDGGGDHEHAAAQFSFGYPSPDAKPDRQIKIGAFDTMRFNPPKIDVDAGSVVEFVVTNNGKIAHAWSIDTVKEQAEHEDGMQNVEMADMMGHMDSEPNGFVLQPGETKTLIWTFTKGSDIQYACHLPGHFPAGMHGMVNIKGDGGAKSAEHGHGEKKSHGHEKPKAKEHDGH</sequence>
<feature type="compositionally biased region" description="Basic and acidic residues" evidence="3">
    <location>
        <begin position="216"/>
        <end position="240"/>
    </location>
</feature>
<name>A0A3B0STK3_9ZZZZ</name>